<dbReference type="Proteomes" id="UP001145742">
    <property type="component" value="Unassembled WGS sequence"/>
</dbReference>
<keyword evidence="2 4" id="KW-0863">Zinc-finger</keyword>
<comment type="caution">
    <text evidence="9">The sequence shown here is derived from an EMBL/GenBank/DDBJ whole genome shotgun (WGS) entry which is preliminary data.</text>
</comment>
<dbReference type="PANTHER" id="PTHR13793:SF150">
    <property type="entry name" value="PHD FINGER PROTEIN 14"/>
    <property type="match status" value="1"/>
</dbReference>
<feature type="domain" description="PHD-type" evidence="7">
    <location>
        <begin position="287"/>
        <end position="348"/>
    </location>
</feature>
<sequence>MVAKVRQWFADCQPVDRSSKRRQVKPLAASLLEALDYDSSDDSDFKVGDASDSEGSGHGSEDASKDSGEGSCTESEENILEEEPAQEKVEEQQAKSSTEEEVPTADKEVIKTEKKEQEDEEEKPKKKKEKEKVAEPDAVADEQTNEPKKWNLRRNRPLLDFVSMEELNDMDDYDSEDDNDWRPTAEKKKGKNSLRKEGSDGDNEDDEDDGSGSDEDDNDEEGNEEDNSSTASDGGSKKKKSKVLNRNNADDEELTNDSLALSQSKSNEDSLILEKSQNWSSQKMDHILICCVCLGDNSEDADEIIQCDNCGITVHEGCYGVDGESDSIMSSASENSTEPWFCDACKCGVTPSCELCPNQDGIFKETDAGRWVHIVCALYVPGVAFGDIDKLRPVTLTEMNYSKYGAKHADRLDRKWKRKNYLALQSYCKMSLQEREKQLSPEAQARINARLQQYRAKAELARTTRPQAWVPREKLPRPLTSSASAIRKLMRKAELMGISTDIFPVDTSDTSSSVDGRRKHKQPALTADFVNYYLERNMRMIQIQENMAEQKNIKDKLENEQEKLHVEYNKLCESLEELQNMNGKLRNEGQGIWALLGRIIGQCSECDQAGSSDMEADIAMETLPDGTKRSRRQIKEPVKFVPQDVPTEPKKIPIRNTTYMGPAGAADPMQVQDQLGVYHSHSHGLQLRAGATSPVIGVEKRGKESIKHICLVCVSVREVTVLILEWADVIAAV</sequence>
<dbReference type="InterPro" id="IPR001965">
    <property type="entry name" value="Znf_PHD"/>
</dbReference>
<evidence type="ECO:0000259" key="7">
    <source>
        <dbReference type="PROSITE" id="PS50016"/>
    </source>
</evidence>
<evidence type="ECO:0000256" key="5">
    <source>
        <dbReference type="SAM" id="Coils"/>
    </source>
</evidence>
<dbReference type="InterPro" id="IPR013083">
    <property type="entry name" value="Znf_RING/FYVE/PHD"/>
</dbReference>
<keyword evidence="10" id="KW-1185">Reference proteome</keyword>
<dbReference type="InterPro" id="IPR019786">
    <property type="entry name" value="Zinc_finger_PHD-type_CS"/>
</dbReference>
<feature type="domain" description="PHD-type" evidence="8">
    <location>
        <begin position="350"/>
        <end position="399"/>
    </location>
</feature>
<proteinExistence type="predicted"/>
<gene>
    <name evidence="9" type="ORF">WISP_05495</name>
</gene>
<dbReference type="Pfam" id="PF13831">
    <property type="entry name" value="PHD_2"/>
    <property type="match status" value="1"/>
</dbReference>
<dbReference type="PROSITE" id="PS51805">
    <property type="entry name" value="EPHD"/>
    <property type="match status" value="1"/>
</dbReference>
<evidence type="ECO:0000256" key="4">
    <source>
        <dbReference type="PROSITE-ProRule" id="PRU00146"/>
    </source>
</evidence>
<dbReference type="SMART" id="SM00249">
    <property type="entry name" value="PHD"/>
    <property type="match status" value="1"/>
</dbReference>
<dbReference type="InterPro" id="IPR019787">
    <property type="entry name" value="Znf_PHD-finger"/>
</dbReference>
<evidence type="ECO:0000256" key="2">
    <source>
        <dbReference type="ARBA" id="ARBA00022771"/>
    </source>
</evidence>
<dbReference type="Gene3D" id="3.30.40.10">
    <property type="entry name" value="Zinc/RING finger domain, C3HC4 (zinc finger)"/>
    <property type="match status" value="1"/>
</dbReference>
<feature type="compositionally biased region" description="Basic and acidic residues" evidence="6">
    <location>
        <begin position="59"/>
        <end position="68"/>
    </location>
</feature>
<dbReference type="PROSITE" id="PS50016">
    <property type="entry name" value="ZF_PHD_2"/>
    <property type="match status" value="1"/>
</dbReference>
<evidence type="ECO:0000256" key="1">
    <source>
        <dbReference type="ARBA" id="ARBA00022723"/>
    </source>
</evidence>
<dbReference type="Pfam" id="PF13832">
    <property type="entry name" value="zf-HC5HC2H_2"/>
    <property type="match status" value="1"/>
</dbReference>
<dbReference type="PROSITE" id="PS01359">
    <property type="entry name" value="ZF_PHD_1"/>
    <property type="match status" value="1"/>
</dbReference>
<feature type="compositionally biased region" description="Acidic residues" evidence="6">
    <location>
        <begin position="166"/>
        <end position="179"/>
    </location>
</feature>
<feature type="compositionally biased region" description="Acidic residues" evidence="6">
    <location>
        <begin position="74"/>
        <end position="84"/>
    </location>
</feature>
<protein>
    <recommendedName>
        <fullName evidence="11">PHD finger protein 14</fullName>
    </recommendedName>
</protein>
<accession>A0ABQ9DYB6</accession>
<evidence type="ECO:0000259" key="8">
    <source>
        <dbReference type="PROSITE" id="PS51805"/>
    </source>
</evidence>
<feature type="coiled-coil region" evidence="5">
    <location>
        <begin position="540"/>
        <end position="588"/>
    </location>
</feature>
<keyword evidence="5" id="KW-0175">Coiled coil</keyword>
<reference evidence="9" key="1">
    <citation type="submission" date="2019-10" db="EMBL/GenBank/DDBJ databases">
        <authorList>
            <person name="Soares A.E.R."/>
            <person name="Aleixo A."/>
            <person name="Schneider P."/>
            <person name="Miyaki C.Y."/>
            <person name="Schneider M.P."/>
            <person name="Mello C."/>
            <person name="Vasconcelos A.T.R."/>
        </authorList>
    </citation>
    <scope>NUCLEOTIDE SEQUENCE</scope>
    <source>
        <tissue evidence="9">Muscle</tissue>
    </source>
</reference>
<evidence type="ECO:0000256" key="6">
    <source>
        <dbReference type="SAM" id="MobiDB-lite"/>
    </source>
</evidence>
<dbReference type="CDD" id="cd15561">
    <property type="entry name" value="PHD1_PHF14"/>
    <property type="match status" value="1"/>
</dbReference>
<keyword evidence="1" id="KW-0479">Metal-binding</keyword>
<feature type="compositionally biased region" description="Basic and acidic residues" evidence="6">
    <location>
        <begin position="104"/>
        <end position="117"/>
    </location>
</feature>
<name>A0ABQ9DYB6_9PASS</name>
<dbReference type="SUPFAM" id="SSF57903">
    <property type="entry name" value="FYVE/PHD zinc finger"/>
    <property type="match status" value="1"/>
</dbReference>
<dbReference type="EMBL" id="WHWB01031898">
    <property type="protein sequence ID" value="KAJ7427613.1"/>
    <property type="molecule type" value="Genomic_DNA"/>
</dbReference>
<dbReference type="InterPro" id="IPR011011">
    <property type="entry name" value="Znf_FYVE_PHD"/>
</dbReference>
<feature type="compositionally biased region" description="Polar residues" evidence="6">
    <location>
        <begin position="256"/>
        <end position="265"/>
    </location>
</feature>
<dbReference type="InterPro" id="IPR034732">
    <property type="entry name" value="EPHD"/>
</dbReference>
<feature type="region of interest" description="Disordered" evidence="6">
    <location>
        <begin position="35"/>
        <end position="270"/>
    </location>
</feature>
<organism evidence="9 10">
    <name type="scientific">Willisornis vidua</name>
    <name type="common">Xingu scale-backed antbird</name>
    <dbReference type="NCBI Taxonomy" id="1566151"/>
    <lineage>
        <taxon>Eukaryota</taxon>
        <taxon>Metazoa</taxon>
        <taxon>Chordata</taxon>
        <taxon>Craniata</taxon>
        <taxon>Vertebrata</taxon>
        <taxon>Euteleostomi</taxon>
        <taxon>Archelosauria</taxon>
        <taxon>Archosauria</taxon>
        <taxon>Dinosauria</taxon>
        <taxon>Saurischia</taxon>
        <taxon>Theropoda</taxon>
        <taxon>Coelurosauria</taxon>
        <taxon>Aves</taxon>
        <taxon>Neognathae</taxon>
        <taxon>Neoaves</taxon>
        <taxon>Telluraves</taxon>
        <taxon>Australaves</taxon>
        <taxon>Passeriformes</taxon>
        <taxon>Thamnophilidae</taxon>
        <taxon>Willisornis</taxon>
    </lineage>
</organism>
<evidence type="ECO:0000256" key="3">
    <source>
        <dbReference type="ARBA" id="ARBA00022833"/>
    </source>
</evidence>
<evidence type="ECO:0000313" key="9">
    <source>
        <dbReference type="EMBL" id="KAJ7427613.1"/>
    </source>
</evidence>
<dbReference type="PANTHER" id="PTHR13793">
    <property type="entry name" value="PHD FINGER PROTEINS"/>
    <property type="match status" value="1"/>
</dbReference>
<evidence type="ECO:0008006" key="11">
    <source>
        <dbReference type="Google" id="ProtNLM"/>
    </source>
</evidence>
<evidence type="ECO:0000313" key="10">
    <source>
        <dbReference type="Proteomes" id="UP001145742"/>
    </source>
</evidence>
<dbReference type="InterPro" id="IPR050701">
    <property type="entry name" value="Histone_Mod_Regulator"/>
</dbReference>
<keyword evidence="3" id="KW-0862">Zinc</keyword>
<feature type="compositionally biased region" description="Acidic residues" evidence="6">
    <location>
        <begin position="200"/>
        <end position="227"/>
    </location>
</feature>